<dbReference type="AlphaFoldDB" id="A0A2S3YTQ0"/>
<comment type="caution">
    <text evidence="2">The sequence shown here is derived from an EMBL/GenBank/DDBJ whole genome shotgun (WGS) entry which is preliminary data.</text>
</comment>
<organism evidence="2 3">
    <name type="scientific">Sinorhizobium americanum</name>
    <dbReference type="NCBI Taxonomy" id="194963"/>
    <lineage>
        <taxon>Bacteria</taxon>
        <taxon>Pseudomonadati</taxon>
        <taxon>Pseudomonadota</taxon>
        <taxon>Alphaproteobacteria</taxon>
        <taxon>Hyphomicrobiales</taxon>
        <taxon>Rhizobiaceae</taxon>
        <taxon>Sinorhizobium/Ensifer group</taxon>
        <taxon>Sinorhizobium</taxon>
    </lineage>
</organism>
<proteinExistence type="predicted"/>
<feature type="region of interest" description="Disordered" evidence="1">
    <location>
        <begin position="1"/>
        <end position="21"/>
    </location>
</feature>
<evidence type="ECO:0000313" key="3">
    <source>
        <dbReference type="Proteomes" id="UP000237511"/>
    </source>
</evidence>
<name>A0A2S3YTQ0_9HYPH</name>
<protein>
    <submittedName>
        <fullName evidence="2">Uncharacterized protein</fullName>
    </submittedName>
</protein>
<gene>
    <name evidence="2" type="ORF">ATY31_04370</name>
</gene>
<dbReference type="EMBL" id="LODU01000006">
    <property type="protein sequence ID" value="POH34997.1"/>
    <property type="molecule type" value="Genomic_DNA"/>
</dbReference>
<evidence type="ECO:0000313" key="2">
    <source>
        <dbReference type="EMBL" id="POH34997.1"/>
    </source>
</evidence>
<evidence type="ECO:0000256" key="1">
    <source>
        <dbReference type="SAM" id="MobiDB-lite"/>
    </source>
</evidence>
<dbReference type="Proteomes" id="UP000237511">
    <property type="component" value="Unassembled WGS sequence"/>
</dbReference>
<sequence>MGKTKEIAYREGSTSEQQSSAKYAPMLSNPAFCRVPNVRCIDDFGKRAIETGRDLFMPATGGVLEFNVLRRTGKLMVSRSNFGGGKCIGVGGKGLREDIVNFVRPSPVMLYYLILHLWHGAAPVR</sequence>
<feature type="compositionally biased region" description="Polar residues" evidence="1">
    <location>
        <begin position="12"/>
        <end position="21"/>
    </location>
</feature>
<accession>A0A2S3YTQ0</accession>
<reference evidence="2 3" key="1">
    <citation type="journal article" date="2014" name="Syst. Appl. Microbiol.">
        <title>Microsymbionts of Phaseolus vulgaris in acid and alkaline soils of Mexico.</title>
        <authorList>
            <person name="Verastegui-Valdes M.M."/>
            <person name="Zhang Y.J."/>
            <person name="Rivera-Orduna F.N."/>
            <person name="Cheng H.P."/>
            <person name="Sui X.H."/>
            <person name="Wang E.T."/>
        </authorList>
    </citation>
    <scope>NUCLEOTIDE SEQUENCE [LARGE SCALE GENOMIC DNA]</scope>
    <source>
        <strain evidence="2 3">FG01</strain>
    </source>
</reference>